<keyword evidence="13 22" id="KW-0408">Iron</keyword>
<evidence type="ECO:0000256" key="8">
    <source>
        <dbReference type="ARBA" id="ARBA00022617"/>
    </source>
</evidence>
<keyword evidence="6" id="KW-0575">Peroxidase</keyword>
<dbReference type="PANTHER" id="PTHR11475">
    <property type="entry name" value="OXIDASE/PEROXIDASE"/>
    <property type="match status" value="1"/>
</dbReference>
<evidence type="ECO:0000256" key="15">
    <source>
        <dbReference type="ARBA" id="ARBA00023180"/>
    </source>
</evidence>
<evidence type="ECO:0000256" key="23">
    <source>
        <dbReference type="SAM" id="SignalP"/>
    </source>
</evidence>
<dbReference type="WormBase" id="SRAE_1000142700">
    <property type="protein sequence ID" value="SRP06282"/>
    <property type="gene ID" value="WBGene00258032"/>
</dbReference>
<dbReference type="InterPro" id="IPR003599">
    <property type="entry name" value="Ig_sub"/>
</dbReference>
<feature type="binding site" description="axial binding residue" evidence="22">
    <location>
        <position position="700"/>
    </location>
    <ligand>
        <name>heme b</name>
        <dbReference type="ChEBI" id="CHEBI:60344"/>
    </ligand>
    <ligandPart>
        <name>Fe</name>
        <dbReference type="ChEBI" id="CHEBI:18248"/>
    </ligandPart>
</feature>
<dbReference type="InterPro" id="IPR013098">
    <property type="entry name" value="Ig_I-set"/>
</dbReference>
<dbReference type="SUPFAM" id="SSF48726">
    <property type="entry name" value="Immunoglobulin"/>
    <property type="match status" value="2"/>
</dbReference>
<organism evidence="25">
    <name type="scientific">Strongyloides ratti</name>
    <name type="common">Parasitic roundworm</name>
    <dbReference type="NCBI Taxonomy" id="34506"/>
    <lineage>
        <taxon>Eukaryota</taxon>
        <taxon>Metazoa</taxon>
        <taxon>Ecdysozoa</taxon>
        <taxon>Nematoda</taxon>
        <taxon>Chromadorea</taxon>
        <taxon>Rhabditida</taxon>
        <taxon>Tylenchina</taxon>
        <taxon>Panagrolaimomorpha</taxon>
        <taxon>Strongyloidoidea</taxon>
        <taxon>Strongyloididae</taxon>
        <taxon>Strongyloides</taxon>
    </lineage>
</organism>
<evidence type="ECO:0000256" key="2">
    <source>
        <dbReference type="ARBA" id="ARBA00004498"/>
    </source>
</evidence>
<dbReference type="FunFam" id="2.60.40.10:FF:000299">
    <property type="entry name" value="protogenin isoform X2"/>
    <property type="match status" value="1"/>
</dbReference>
<dbReference type="GO" id="GO:0006979">
    <property type="term" value="P:response to oxidative stress"/>
    <property type="evidence" value="ECO:0007669"/>
    <property type="project" value="InterPro"/>
</dbReference>
<evidence type="ECO:0000256" key="7">
    <source>
        <dbReference type="ARBA" id="ARBA00022614"/>
    </source>
</evidence>
<dbReference type="eggNOG" id="KOG2408">
    <property type="taxonomic scope" value="Eukaryota"/>
</dbReference>
<keyword evidence="11" id="KW-0677">Repeat</keyword>
<feature type="chain" id="PRO_5015030453" evidence="23">
    <location>
        <begin position="24"/>
        <end position="970"/>
    </location>
</feature>
<dbReference type="EMBL" id="LN609528">
    <property type="protein sequence ID" value="CEF63162.1"/>
    <property type="molecule type" value="Genomic_DNA"/>
</dbReference>
<dbReference type="InterPro" id="IPR007110">
    <property type="entry name" value="Ig-like_dom"/>
</dbReference>
<sequence length="970" mass="110561">MFFQQKLVLLLILIASLSNYLDCEINPNPRNYGQSKYRKNIHGSLPRFTYTSTNQSYREGAAVTINCEVTGDPSPSVSWVFNGKQIFDSRKHQIQKRNTQLTIYPFLDSDVGRYTCIAMNRFGSISHSIDLKIIVSVPPFITEGPQSQKVKPSERVVLRCKAKGEPKPRITWFFEGSEIQNLAGHFQASHDETELIISHITRQDNGVFTCMAGNDVGAMTADATITVESPTLSRIDYSLDDSKLSEIVKQATENVDKAIAETQRDLKYSMTNPHSLIKLFKFAAPRALEITKAREVYEESLRLIEKHVEDGLRLPIHELPTNVSYESVLAVSHIQTLMELSGCMNGQFRETCDKNMCFHMKYRSYDGQCNNFDKPMWGVSQMPFLRLLPPIYENGFNTPVGWEKEKLYFGFKKPNARLVSKEVISSEQITPHFRYTSLLMQWGQFLDHDITFKAPALSRKVYSTGGICNRTCENITPCFNIILPPGDPKLKNARGKFPCMEFDRSAAVCGSGETSPIFQRVTYREQVNIITSFIDGSVVYGSTEVDAINLRDLYNDHGLLRFDIVSGAEKPYLPFERDSDMECRRNVSEDNPIRCFLAGDFRANEQLGLTSLHTIFLREHNRIAGKFVQINPDWDGEKIYQETRKIIGAIIQHITYEDWLPKVLGNDGMKHYLGEYKGYDNTVNPGITNAFATAAFRFGHTLINPKLMRLDENFKPIPQGHISLHEAIFAPERLLSEGGIDPIIRGLFATPMKLPRSDQILNKELTELLFHKESEVPLDLAAMNIQRGRDHALPGYIEYRRFCNLSVPNTFEDMISYVTDRKVLPKLKELYGHPGNVDLWVGGVIEKKLPDALVGPTFSCIIGEQFKRLRDGDRFFYLNDGVFSQLQINEIKKYTISKIICNNGDKIDRIQRDSFVHVGEKKSSYQRCEELPDLNIHMWSSCCDGTCSNNIDSSNLKRKKRNEHMYGGRN</sequence>
<accession>A0A090L4X9</accession>
<comment type="catalytic activity">
    <reaction evidence="18">
        <text>L-lysyl-[collagen] + L-methionyl-[collagen] + hypobromite = [collagen]-L-lysyl-N-S-L-methionyl-[collagen] + bromide + H2O + H(+)</text>
        <dbReference type="Rhea" id="RHEA:66024"/>
        <dbReference type="Rhea" id="RHEA-COMP:12751"/>
        <dbReference type="Rhea" id="RHEA-COMP:16949"/>
        <dbReference type="Rhea" id="RHEA-COMP:16951"/>
        <dbReference type="ChEBI" id="CHEBI:15377"/>
        <dbReference type="ChEBI" id="CHEBI:15378"/>
        <dbReference type="ChEBI" id="CHEBI:15858"/>
        <dbReference type="ChEBI" id="CHEBI:16044"/>
        <dbReference type="ChEBI" id="CHEBI:29250"/>
        <dbReference type="ChEBI" id="CHEBI:29969"/>
        <dbReference type="ChEBI" id="CHEBI:166867"/>
    </reaction>
    <physiologicalReaction direction="left-to-right" evidence="18">
        <dbReference type="Rhea" id="RHEA:66025"/>
    </physiologicalReaction>
</comment>
<dbReference type="SMART" id="SM00408">
    <property type="entry name" value="IGc2"/>
    <property type="match status" value="2"/>
</dbReference>
<dbReference type="AlphaFoldDB" id="A0A090L4X9"/>
<dbReference type="InterPro" id="IPR010255">
    <property type="entry name" value="Haem_peroxidase_sf"/>
</dbReference>
<dbReference type="GeneID" id="36375527"/>
<dbReference type="InterPro" id="IPR003598">
    <property type="entry name" value="Ig_sub2"/>
</dbReference>
<evidence type="ECO:0000256" key="11">
    <source>
        <dbReference type="ARBA" id="ARBA00022737"/>
    </source>
</evidence>
<protein>
    <submittedName>
        <fullName evidence="25 27">Peroxidasin-like protein</fullName>
    </submittedName>
</protein>
<dbReference type="WBParaSite" id="SRAE_1000142700.1">
    <property type="protein sequence ID" value="SRAE_1000142700.1"/>
    <property type="gene ID" value="WBGene00258032"/>
</dbReference>
<dbReference type="PROSITE" id="PS50835">
    <property type="entry name" value="IG_LIKE"/>
    <property type="match status" value="2"/>
</dbReference>
<dbReference type="GO" id="GO:0020037">
    <property type="term" value="F:heme binding"/>
    <property type="evidence" value="ECO:0007669"/>
    <property type="project" value="InterPro"/>
</dbReference>
<dbReference type="CTD" id="36375527"/>
<evidence type="ECO:0000256" key="16">
    <source>
        <dbReference type="ARBA" id="ARBA00047544"/>
    </source>
</evidence>
<dbReference type="GO" id="GO:0046872">
    <property type="term" value="F:metal ion binding"/>
    <property type="evidence" value="ECO:0007669"/>
    <property type="project" value="UniProtKB-KW"/>
</dbReference>
<keyword evidence="14" id="KW-1015">Disulfide bond</keyword>
<dbReference type="GO" id="GO:0004601">
    <property type="term" value="F:peroxidase activity"/>
    <property type="evidence" value="ECO:0007669"/>
    <property type="project" value="UniProtKB-KW"/>
</dbReference>
<comment type="similarity">
    <text evidence="21">Belongs to the peroxidase family. XPO subfamily.</text>
</comment>
<keyword evidence="8 22" id="KW-0349">Heme</keyword>
<evidence type="ECO:0000313" key="26">
    <source>
        <dbReference type="Proteomes" id="UP000035682"/>
    </source>
</evidence>
<evidence type="ECO:0000256" key="19">
    <source>
        <dbReference type="ARBA" id="ARBA00048887"/>
    </source>
</evidence>
<comment type="cofactor">
    <cofactor evidence="1">
        <name>heme b</name>
        <dbReference type="ChEBI" id="CHEBI:60344"/>
    </cofactor>
</comment>
<feature type="domain" description="Ig-like" evidence="24">
    <location>
        <begin position="46"/>
        <end position="132"/>
    </location>
</feature>
<dbReference type="FunFam" id="1.10.640.10:FF:000001">
    <property type="entry name" value="Peroxidasin homolog"/>
    <property type="match status" value="1"/>
</dbReference>
<dbReference type="GO" id="GO:0010975">
    <property type="term" value="P:regulation of neuron projection development"/>
    <property type="evidence" value="ECO:0007669"/>
    <property type="project" value="UniProtKB-ARBA"/>
</dbReference>
<dbReference type="STRING" id="34506.A0A090L4X9"/>
<evidence type="ECO:0000313" key="25">
    <source>
        <dbReference type="EMBL" id="CEF63162.1"/>
    </source>
</evidence>
<keyword evidence="9 22" id="KW-0479">Metal-binding</keyword>
<dbReference type="OMA" id="MECRRNR"/>
<reference evidence="27" key="2">
    <citation type="submission" date="2020-12" db="UniProtKB">
        <authorList>
            <consortium name="WormBaseParasite"/>
        </authorList>
    </citation>
    <scope>IDENTIFICATION</scope>
</reference>
<dbReference type="Pfam" id="PF07679">
    <property type="entry name" value="I-set"/>
    <property type="match status" value="2"/>
</dbReference>
<gene>
    <name evidence="25 27 28" type="ORF">SRAE_1000142700</name>
</gene>
<evidence type="ECO:0000259" key="24">
    <source>
        <dbReference type="PROSITE" id="PS50835"/>
    </source>
</evidence>
<comment type="similarity">
    <text evidence="3">Belongs to the immunoglobulin superfamily. DCC family.</text>
</comment>
<evidence type="ECO:0000256" key="1">
    <source>
        <dbReference type="ARBA" id="ARBA00001970"/>
    </source>
</evidence>
<dbReference type="Proteomes" id="UP000035682">
    <property type="component" value="Unplaced"/>
</dbReference>
<keyword evidence="12" id="KW-0560">Oxidoreductase</keyword>
<name>A0A090L4X9_STRRB</name>
<evidence type="ECO:0000256" key="21">
    <source>
        <dbReference type="ARBA" id="ARBA00061342"/>
    </source>
</evidence>
<dbReference type="InterPro" id="IPR036179">
    <property type="entry name" value="Ig-like_dom_sf"/>
</dbReference>
<dbReference type="RefSeq" id="XP_024502364.1">
    <property type="nucleotide sequence ID" value="XM_024648380.1"/>
</dbReference>
<keyword evidence="4" id="KW-0964">Secreted</keyword>
<evidence type="ECO:0000256" key="18">
    <source>
        <dbReference type="ARBA" id="ARBA00048396"/>
    </source>
</evidence>
<evidence type="ECO:0000256" key="10">
    <source>
        <dbReference type="ARBA" id="ARBA00022729"/>
    </source>
</evidence>
<dbReference type="Pfam" id="PF03098">
    <property type="entry name" value="An_peroxidase"/>
    <property type="match status" value="1"/>
</dbReference>
<reference evidence="25 26" key="1">
    <citation type="submission" date="2014-09" db="EMBL/GenBank/DDBJ databases">
        <authorList>
            <person name="Martin A.A."/>
        </authorList>
    </citation>
    <scope>NUCLEOTIDE SEQUENCE</scope>
    <source>
        <strain evidence="26">ED321</strain>
        <strain evidence="25">ED321 Heterogonic</strain>
    </source>
</reference>
<dbReference type="Gene3D" id="1.10.640.10">
    <property type="entry name" value="Haem peroxidase domain superfamily, animal type"/>
    <property type="match status" value="1"/>
</dbReference>
<evidence type="ECO:0000256" key="9">
    <source>
        <dbReference type="ARBA" id="ARBA00022723"/>
    </source>
</evidence>
<dbReference type="PANTHER" id="PTHR11475:SF58">
    <property type="entry name" value="PEROXIDASIN"/>
    <property type="match status" value="1"/>
</dbReference>
<dbReference type="InterPro" id="IPR019791">
    <property type="entry name" value="Haem_peroxidase_animal"/>
</dbReference>
<keyword evidence="15" id="KW-0325">Glycoprotein</keyword>
<keyword evidence="7" id="KW-0433">Leucine-rich repeat</keyword>
<evidence type="ECO:0000256" key="6">
    <source>
        <dbReference type="ARBA" id="ARBA00022559"/>
    </source>
</evidence>
<comment type="catalytic activity">
    <reaction evidence="16">
        <text>bromide + H2O2 = hypobromite + H2O</text>
        <dbReference type="Rhea" id="RHEA:66016"/>
        <dbReference type="ChEBI" id="CHEBI:15377"/>
        <dbReference type="ChEBI" id="CHEBI:15858"/>
        <dbReference type="ChEBI" id="CHEBI:16240"/>
        <dbReference type="ChEBI" id="CHEBI:29250"/>
    </reaction>
    <physiologicalReaction direction="left-to-right" evidence="16">
        <dbReference type="Rhea" id="RHEA:66017"/>
    </physiologicalReaction>
</comment>
<keyword evidence="5" id="KW-0272">Extracellular matrix</keyword>
<dbReference type="InterPro" id="IPR037120">
    <property type="entry name" value="Haem_peroxidase_sf_animal"/>
</dbReference>
<evidence type="ECO:0000313" key="27">
    <source>
        <dbReference type="WBParaSite" id="SRAE_1000142700.1"/>
    </source>
</evidence>
<feature type="domain" description="Ig-like" evidence="24">
    <location>
        <begin position="139"/>
        <end position="226"/>
    </location>
</feature>
<comment type="subcellular location">
    <subcellularLocation>
        <location evidence="2">Secreted</location>
        <location evidence="2">Extracellular space</location>
        <location evidence="2">Extracellular matrix</location>
    </subcellularLocation>
</comment>
<dbReference type="FunFam" id="2.60.40.10:FF:001895">
    <property type="entry name" value="PeroXidasiN (Drosophila peroxidase) homolog"/>
    <property type="match status" value="1"/>
</dbReference>
<evidence type="ECO:0000256" key="20">
    <source>
        <dbReference type="ARBA" id="ARBA00049501"/>
    </source>
</evidence>
<evidence type="ECO:0000256" key="17">
    <source>
        <dbReference type="ARBA" id="ARBA00047610"/>
    </source>
</evidence>
<evidence type="ECO:0000256" key="13">
    <source>
        <dbReference type="ARBA" id="ARBA00023004"/>
    </source>
</evidence>
<feature type="signal peptide" evidence="23">
    <location>
        <begin position="1"/>
        <end position="23"/>
    </location>
</feature>
<keyword evidence="10 23" id="KW-0732">Signal</keyword>
<dbReference type="CDD" id="cd09826">
    <property type="entry name" value="peroxidasin_like"/>
    <property type="match status" value="1"/>
</dbReference>
<evidence type="ECO:0000256" key="3">
    <source>
        <dbReference type="ARBA" id="ARBA00009588"/>
    </source>
</evidence>
<evidence type="ECO:0000313" key="28">
    <source>
        <dbReference type="WormBase" id="SRAE_1000142700"/>
    </source>
</evidence>
<evidence type="ECO:0000256" key="4">
    <source>
        <dbReference type="ARBA" id="ARBA00022525"/>
    </source>
</evidence>
<dbReference type="PROSITE" id="PS50292">
    <property type="entry name" value="PEROXIDASE_3"/>
    <property type="match status" value="1"/>
</dbReference>
<dbReference type="GO" id="GO:0005604">
    <property type="term" value="C:basement membrane"/>
    <property type="evidence" value="ECO:0007669"/>
    <property type="project" value="UniProtKB-ARBA"/>
</dbReference>
<dbReference type="GO" id="GO:0005615">
    <property type="term" value="C:extracellular space"/>
    <property type="evidence" value="ECO:0007669"/>
    <property type="project" value="TreeGrafter"/>
</dbReference>
<comment type="catalytic activity">
    <reaction evidence="17">
        <text>L-lysyl-[collagen] + L-methionyl-[collagen] + H2O2 = [collagen]-L-lysyl-N-S-L-methionyl-[collagen] + 2 H2O + H(+)</text>
        <dbReference type="Rhea" id="RHEA:66020"/>
        <dbReference type="Rhea" id="RHEA-COMP:12751"/>
        <dbReference type="Rhea" id="RHEA-COMP:16949"/>
        <dbReference type="Rhea" id="RHEA-COMP:16951"/>
        <dbReference type="ChEBI" id="CHEBI:15377"/>
        <dbReference type="ChEBI" id="CHEBI:15378"/>
        <dbReference type="ChEBI" id="CHEBI:16044"/>
        <dbReference type="ChEBI" id="CHEBI:16240"/>
        <dbReference type="ChEBI" id="CHEBI:29969"/>
        <dbReference type="ChEBI" id="CHEBI:166867"/>
    </reaction>
    <physiologicalReaction direction="left-to-right" evidence="17">
        <dbReference type="Rhea" id="RHEA:66021"/>
    </physiologicalReaction>
</comment>
<evidence type="ECO:0000256" key="5">
    <source>
        <dbReference type="ARBA" id="ARBA00022530"/>
    </source>
</evidence>
<comment type="catalytic activity">
    <reaction evidence="20">
        <text>hypobromite + L-tyrosyl-[protein] + H(+) = 3-bromo-L-tyrosyl-[protein] + H2O</text>
        <dbReference type="Rhea" id="RHEA:69356"/>
        <dbReference type="Rhea" id="RHEA-COMP:10136"/>
        <dbReference type="Rhea" id="RHEA-COMP:17686"/>
        <dbReference type="ChEBI" id="CHEBI:15377"/>
        <dbReference type="ChEBI" id="CHEBI:15378"/>
        <dbReference type="ChEBI" id="CHEBI:29250"/>
        <dbReference type="ChEBI" id="CHEBI:46858"/>
        <dbReference type="ChEBI" id="CHEBI:183512"/>
    </reaction>
    <physiologicalReaction direction="left-to-right" evidence="20">
        <dbReference type="Rhea" id="RHEA:69357"/>
    </physiologicalReaction>
</comment>
<dbReference type="InterPro" id="IPR013783">
    <property type="entry name" value="Ig-like_fold"/>
</dbReference>
<evidence type="ECO:0000256" key="22">
    <source>
        <dbReference type="PIRSR" id="PIRSR619791-2"/>
    </source>
</evidence>
<dbReference type="OrthoDB" id="823504at2759"/>
<dbReference type="SUPFAM" id="SSF48113">
    <property type="entry name" value="Heme-dependent peroxidases"/>
    <property type="match status" value="1"/>
</dbReference>
<keyword evidence="26" id="KW-1185">Reference proteome</keyword>
<dbReference type="Gene3D" id="2.60.40.10">
    <property type="entry name" value="Immunoglobulins"/>
    <property type="match status" value="2"/>
</dbReference>
<dbReference type="PRINTS" id="PR00457">
    <property type="entry name" value="ANPEROXIDASE"/>
</dbReference>
<dbReference type="SMART" id="SM00409">
    <property type="entry name" value="IG"/>
    <property type="match status" value="2"/>
</dbReference>
<comment type="catalytic activity">
    <reaction evidence="19">
        <text>L-tyrosyl-[protein] + bromide + H2O2 + H(+) = 3-bromo-L-tyrosyl-[protein] + 2 H2O</text>
        <dbReference type="Rhea" id="RHEA:69360"/>
        <dbReference type="Rhea" id="RHEA-COMP:10136"/>
        <dbReference type="Rhea" id="RHEA-COMP:17686"/>
        <dbReference type="ChEBI" id="CHEBI:15377"/>
        <dbReference type="ChEBI" id="CHEBI:15378"/>
        <dbReference type="ChEBI" id="CHEBI:15858"/>
        <dbReference type="ChEBI" id="CHEBI:16240"/>
        <dbReference type="ChEBI" id="CHEBI:46858"/>
        <dbReference type="ChEBI" id="CHEBI:183512"/>
    </reaction>
    <physiologicalReaction direction="left-to-right" evidence="19">
        <dbReference type="Rhea" id="RHEA:69361"/>
    </physiologicalReaction>
</comment>
<evidence type="ECO:0000256" key="12">
    <source>
        <dbReference type="ARBA" id="ARBA00023002"/>
    </source>
</evidence>
<evidence type="ECO:0000256" key="14">
    <source>
        <dbReference type="ARBA" id="ARBA00023157"/>
    </source>
</evidence>
<dbReference type="InterPro" id="IPR034824">
    <property type="entry name" value="Peroxidasin_peroxidase"/>
</dbReference>
<proteinExistence type="inferred from homology"/>